<feature type="domain" description="Translocation and assembly module TamB C-terminal" evidence="6">
    <location>
        <begin position="973"/>
        <end position="1324"/>
    </location>
</feature>
<reference evidence="7 8" key="1">
    <citation type="submission" date="2020-01" db="EMBL/GenBank/DDBJ databases">
        <title>Sulfitobacter sediminilitoris sp. nov., isolated from a tidal flat.</title>
        <authorList>
            <person name="Park S."/>
            <person name="Yoon J.-H."/>
        </authorList>
    </citation>
    <scope>NUCLEOTIDE SEQUENCE [LARGE SCALE GENOMIC DNA]</scope>
    <source>
        <strain evidence="7 8">JBTF-M27</strain>
    </source>
</reference>
<keyword evidence="3" id="KW-1133">Transmembrane helix</keyword>
<keyword evidence="8" id="KW-1185">Reference proteome</keyword>
<evidence type="ECO:0000256" key="5">
    <source>
        <dbReference type="SAM" id="SignalP"/>
    </source>
</evidence>
<keyword evidence="4" id="KW-0472">Membrane</keyword>
<feature type="chain" id="PRO_5027075866" evidence="5">
    <location>
        <begin position="24"/>
        <end position="1324"/>
    </location>
</feature>
<comment type="subcellular location">
    <subcellularLocation>
        <location evidence="1">Membrane</location>
        <topology evidence="1">Single-pass membrane protein</topology>
    </subcellularLocation>
</comment>
<sequence length="1324" mass="137791">MRFLAHFLTVTVFYILSLTAAIAQEDDKGFLTRTLQDLLSGAGRTVSIDGFAGALSSSASFDRMTIADSDGIWLTLDDVVLEWNRSALLRGRLEVQSLSAERLDVDRLPVPEKDALPDAEAAPFSLPELPVAIRIEAFSIAQINLGAPLLGEAAQLSVTASARLNDELANIDLQALRTDAKRGEFIVKANFERSDSMLDLLLKLDEGAEGIAAKVLNLPGQPTVKMSVEGSGPLDDFTADVAVATDGAERLAGQVTLGTQTPRRASDTPDRRVQADIGGDITALLAPRYREFFGEDVNLTIDALLESSGAIEISTFALNAQAAQLEGKVTLNQERWPSLIDISGRVANPDGTPILLPVGGDGTSVEDVTLRVDYDAANGDAIDAAFDIVGLSLNGVSIDQTSLSLDGVLQANVGRVGQFNGDLSFATDGLALLDQALSEALGQQLRGQASIAYTEGQPLEISGLNLSGTDYQLSGNARIEGGETGLSTQLDATLEARDLSRFSALAGQELDGQTTLALNGRVVPLGGQFDVTATGNTRDLVVGIPQADAVLAGRTDVSLAARRDETGTFLRDLVLENDALSLAGQAELRTDNSRAEARFQLKDIGLVLPQYSGPVSVTATALQNTAGWTIDAATNGPYGAALTAQGLATGPNASLQFTADVPDAKPFAEQVEGPVRATGTLRQTPNGWQIDTSATGPYQVTADVQGVIAPQVNVSFDLSLPDLRPLVPQVSGPLNATGTLRQTDQGFMIDTRASGPYGATALVEGLATGPDMRLSFDLSMPNVNPLAPGVSGPLSANGVVRQTTDGIAVEATASGPYSAQAVVDGVVTGPRANVDFSLSMPNIGALVDKVNGPLNVNGTARREGAGWRLDTDASGPSGTQATVAGLVNGDGTLNLNINGSAPLGLSRPFLAPRDLQGQAQFDLSVNGPAALSSVSGTIRTQAATFSAPNLRFALQGIAADVRIANNRAQLEVSANASNGGRVRADGAITLTPSMPADIQIGLENVVLIDPRLYRTSVSGALRLAGPLTGGARIDGQVDVGETTVNVPSTGLTSIGDIPPITHIGATRPVMSTRRKAGLDTAAAGDDPAARSGEGFGLNIRVNAPNRIFVRGRGLDAELGGALRLTGNTNRIISAGRFDLLRGRLDILGKRFDLIEGSIQFQGDLIPYIRFVSATNTQTGEVRVVVDGPADAPKVSFESTPEAPQDEVLAQLLFGRKISEISPFQALQLANAVATLAGRGGVGVISNLRQGFGLDDLDITTTDSGATAVRAGKYISENVYTDVTAASDGTGEVSLNLDITSNLKGKATLGSDGNSGIGVFFEKDY</sequence>
<evidence type="ECO:0000313" key="7">
    <source>
        <dbReference type="EMBL" id="NEK24253.1"/>
    </source>
</evidence>
<name>A0A6P0CID3_9RHOB</name>
<dbReference type="EMBL" id="JAABNT010000013">
    <property type="protein sequence ID" value="NEK24253.1"/>
    <property type="molecule type" value="Genomic_DNA"/>
</dbReference>
<evidence type="ECO:0000256" key="2">
    <source>
        <dbReference type="ARBA" id="ARBA00022692"/>
    </source>
</evidence>
<dbReference type="GO" id="GO:0097347">
    <property type="term" value="C:TAM protein secretion complex"/>
    <property type="evidence" value="ECO:0007669"/>
    <property type="project" value="TreeGrafter"/>
</dbReference>
<dbReference type="PANTHER" id="PTHR36985">
    <property type="entry name" value="TRANSLOCATION AND ASSEMBLY MODULE SUBUNIT TAMB"/>
    <property type="match status" value="1"/>
</dbReference>
<dbReference type="InterPro" id="IPR007452">
    <property type="entry name" value="TamB_C"/>
</dbReference>
<dbReference type="Proteomes" id="UP000468591">
    <property type="component" value="Unassembled WGS sequence"/>
</dbReference>
<gene>
    <name evidence="7" type="ORF">GV827_17855</name>
</gene>
<proteinExistence type="predicted"/>
<evidence type="ECO:0000256" key="4">
    <source>
        <dbReference type="ARBA" id="ARBA00023136"/>
    </source>
</evidence>
<evidence type="ECO:0000256" key="1">
    <source>
        <dbReference type="ARBA" id="ARBA00004167"/>
    </source>
</evidence>
<dbReference type="GO" id="GO:0009306">
    <property type="term" value="P:protein secretion"/>
    <property type="evidence" value="ECO:0007669"/>
    <property type="project" value="InterPro"/>
</dbReference>
<protein>
    <submittedName>
        <fullName evidence="7">Translocation/assembly module TamB</fullName>
    </submittedName>
</protein>
<evidence type="ECO:0000256" key="3">
    <source>
        <dbReference type="ARBA" id="ARBA00022989"/>
    </source>
</evidence>
<dbReference type="Pfam" id="PF04357">
    <property type="entry name" value="TamB"/>
    <property type="match status" value="1"/>
</dbReference>
<feature type="signal peptide" evidence="5">
    <location>
        <begin position="1"/>
        <end position="23"/>
    </location>
</feature>
<comment type="caution">
    <text evidence="7">The sequence shown here is derived from an EMBL/GenBank/DDBJ whole genome shotgun (WGS) entry which is preliminary data.</text>
</comment>
<keyword evidence="2" id="KW-0812">Transmembrane</keyword>
<evidence type="ECO:0000259" key="6">
    <source>
        <dbReference type="Pfam" id="PF04357"/>
    </source>
</evidence>
<dbReference type="PANTHER" id="PTHR36985:SF1">
    <property type="entry name" value="TRANSLOCATION AND ASSEMBLY MODULE SUBUNIT TAMB"/>
    <property type="match status" value="1"/>
</dbReference>
<accession>A0A6P0CID3</accession>
<evidence type="ECO:0000313" key="8">
    <source>
        <dbReference type="Proteomes" id="UP000468591"/>
    </source>
</evidence>
<organism evidence="7 8">
    <name type="scientific">Sulfitobacter sediminilitoris</name>
    <dbReference type="NCBI Taxonomy" id="2698830"/>
    <lineage>
        <taxon>Bacteria</taxon>
        <taxon>Pseudomonadati</taxon>
        <taxon>Pseudomonadota</taxon>
        <taxon>Alphaproteobacteria</taxon>
        <taxon>Rhodobacterales</taxon>
        <taxon>Roseobacteraceae</taxon>
        <taxon>Sulfitobacter</taxon>
    </lineage>
</organism>
<dbReference type="GO" id="GO:0005886">
    <property type="term" value="C:plasma membrane"/>
    <property type="evidence" value="ECO:0007669"/>
    <property type="project" value="InterPro"/>
</dbReference>
<dbReference type="RefSeq" id="WP_164355176.1">
    <property type="nucleotide sequence ID" value="NZ_JAABNT010000013.1"/>
</dbReference>
<keyword evidence="5" id="KW-0732">Signal</keyword>